<name>D5UFZ6_CELFN</name>
<proteinExistence type="predicted"/>
<feature type="compositionally biased region" description="Basic and acidic residues" evidence="1">
    <location>
        <begin position="78"/>
        <end position="94"/>
    </location>
</feature>
<sequence>MPGWGVALAAVGAVALVVVLLDRAVAHGWFDGVRLTVRSGREPGEGAAGGGFLGELVEIFQPNRQHLVAEVERQRMDIVREGDAAPPGPDERPGRHPLAPGDNKPTVP</sequence>
<dbReference type="KEGG" id="cfl:Cfla_2124"/>
<organism evidence="2 3">
    <name type="scientific">Cellulomonas flavigena (strain ATCC 482 / DSM 20109 / BCRC 11376 / JCM 18109 / NBRC 3775 / NCIMB 8073 / NRS 134)</name>
    <dbReference type="NCBI Taxonomy" id="446466"/>
    <lineage>
        <taxon>Bacteria</taxon>
        <taxon>Bacillati</taxon>
        <taxon>Actinomycetota</taxon>
        <taxon>Actinomycetes</taxon>
        <taxon>Micrococcales</taxon>
        <taxon>Cellulomonadaceae</taxon>
        <taxon>Cellulomonas</taxon>
    </lineage>
</organism>
<dbReference type="RefSeq" id="WP_013117353.1">
    <property type="nucleotide sequence ID" value="NC_014151.1"/>
</dbReference>
<dbReference type="InterPro" id="IPR045684">
    <property type="entry name" value="DUF6191"/>
</dbReference>
<gene>
    <name evidence="2" type="ordered locus">Cfla_2124</name>
</gene>
<dbReference type="Pfam" id="PF19690">
    <property type="entry name" value="DUF6191"/>
    <property type="match status" value="1"/>
</dbReference>
<dbReference type="Proteomes" id="UP000000849">
    <property type="component" value="Chromosome"/>
</dbReference>
<keyword evidence="3" id="KW-1185">Reference proteome</keyword>
<reference evidence="2 3" key="1">
    <citation type="journal article" date="2010" name="Stand. Genomic Sci.">
        <title>Complete genome sequence of Cellulomonas flavigena type strain (134).</title>
        <authorList>
            <person name="Abt B."/>
            <person name="Foster B."/>
            <person name="Lapidus A."/>
            <person name="Clum A."/>
            <person name="Sun H."/>
            <person name="Pukall R."/>
            <person name="Lucas S."/>
            <person name="Glavina Del Rio T."/>
            <person name="Nolan M."/>
            <person name="Tice H."/>
            <person name="Cheng J.F."/>
            <person name="Pitluck S."/>
            <person name="Liolios K."/>
            <person name="Ivanova N."/>
            <person name="Mavromatis K."/>
            <person name="Ovchinnikova G."/>
            <person name="Pati A."/>
            <person name="Goodwin L."/>
            <person name="Chen A."/>
            <person name="Palaniappan K."/>
            <person name="Land M."/>
            <person name="Hauser L."/>
            <person name="Chang Y.J."/>
            <person name="Jeffries C.D."/>
            <person name="Rohde M."/>
            <person name="Goker M."/>
            <person name="Woyke T."/>
            <person name="Bristow J."/>
            <person name="Eisen J.A."/>
            <person name="Markowitz V."/>
            <person name="Hugenholtz P."/>
            <person name="Kyrpides N.C."/>
            <person name="Klenk H.P."/>
        </authorList>
    </citation>
    <scope>NUCLEOTIDE SEQUENCE [LARGE SCALE GENOMIC DNA]</scope>
    <source>
        <strain evidence="3">ATCC 482 / DSM 20109 / BCRC 11376 / JCM 18109 / NBRC 3775 / NCIMB 8073 / NRS 134</strain>
    </source>
</reference>
<dbReference type="STRING" id="446466.Cfla_2124"/>
<dbReference type="HOGENOM" id="CLU_2192293_0_0_11"/>
<feature type="region of interest" description="Disordered" evidence="1">
    <location>
        <begin position="78"/>
        <end position="108"/>
    </location>
</feature>
<dbReference type="AlphaFoldDB" id="D5UFZ6"/>
<accession>D5UFZ6</accession>
<evidence type="ECO:0000256" key="1">
    <source>
        <dbReference type="SAM" id="MobiDB-lite"/>
    </source>
</evidence>
<dbReference type="EMBL" id="CP001964">
    <property type="protein sequence ID" value="ADG75019.1"/>
    <property type="molecule type" value="Genomic_DNA"/>
</dbReference>
<protein>
    <submittedName>
        <fullName evidence="2">Uncharacterized protein</fullName>
    </submittedName>
</protein>
<evidence type="ECO:0000313" key="3">
    <source>
        <dbReference type="Proteomes" id="UP000000849"/>
    </source>
</evidence>
<evidence type="ECO:0000313" key="2">
    <source>
        <dbReference type="EMBL" id="ADG75019.1"/>
    </source>
</evidence>